<accession>A0A1F5KCD0</accession>
<dbReference type="CDD" id="cd05830">
    <property type="entry name" value="Sortase_E"/>
    <property type="match status" value="1"/>
</dbReference>
<dbReference type="Pfam" id="PF04203">
    <property type="entry name" value="Sortase"/>
    <property type="match status" value="1"/>
</dbReference>
<dbReference type="AlphaFoldDB" id="A0A1F5KCD0"/>
<organism evidence="2 3">
    <name type="scientific">Candidatus Daviesbacteria bacterium RIFCSPHIGHO2_12_FULL_37_11</name>
    <dbReference type="NCBI Taxonomy" id="1797777"/>
    <lineage>
        <taxon>Bacteria</taxon>
        <taxon>Candidatus Daviesiibacteriota</taxon>
    </lineage>
</organism>
<dbReference type="InterPro" id="IPR042003">
    <property type="entry name" value="Sortase_E"/>
</dbReference>
<dbReference type="InterPro" id="IPR005754">
    <property type="entry name" value="Sortase"/>
</dbReference>
<evidence type="ECO:0000313" key="2">
    <source>
        <dbReference type="EMBL" id="OGE38583.1"/>
    </source>
</evidence>
<evidence type="ECO:0000313" key="3">
    <source>
        <dbReference type="Proteomes" id="UP000176527"/>
    </source>
</evidence>
<evidence type="ECO:0008006" key="4">
    <source>
        <dbReference type="Google" id="ProtNLM"/>
    </source>
</evidence>
<keyword evidence="1" id="KW-0378">Hydrolase</keyword>
<gene>
    <name evidence="2" type="ORF">A3F00_01680</name>
</gene>
<comment type="caution">
    <text evidence="2">The sequence shown here is derived from an EMBL/GenBank/DDBJ whole genome shotgun (WGS) entry which is preliminary data.</text>
</comment>
<dbReference type="GO" id="GO:0016787">
    <property type="term" value="F:hydrolase activity"/>
    <property type="evidence" value="ECO:0007669"/>
    <property type="project" value="UniProtKB-KW"/>
</dbReference>
<protein>
    <recommendedName>
        <fullName evidence="4">Sortase</fullName>
    </recommendedName>
</protein>
<dbReference type="InterPro" id="IPR023365">
    <property type="entry name" value="Sortase_dom-sf"/>
</dbReference>
<evidence type="ECO:0000256" key="1">
    <source>
        <dbReference type="ARBA" id="ARBA00022801"/>
    </source>
</evidence>
<dbReference type="NCBIfam" id="TIGR01076">
    <property type="entry name" value="sortase_fam"/>
    <property type="match status" value="1"/>
</dbReference>
<reference evidence="2 3" key="1">
    <citation type="journal article" date="2016" name="Nat. Commun.">
        <title>Thousands of microbial genomes shed light on interconnected biogeochemical processes in an aquifer system.</title>
        <authorList>
            <person name="Anantharaman K."/>
            <person name="Brown C.T."/>
            <person name="Hug L.A."/>
            <person name="Sharon I."/>
            <person name="Castelle C.J."/>
            <person name="Probst A.J."/>
            <person name="Thomas B.C."/>
            <person name="Singh A."/>
            <person name="Wilkins M.J."/>
            <person name="Karaoz U."/>
            <person name="Brodie E.L."/>
            <person name="Williams K.H."/>
            <person name="Hubbard S.S."/>
            <person name="Banfield J.F."/>
        </authorList>
    </citation>
    <scope>NUCLEOTIDE SEQUENCE [LARGE SCALE GENOMIC DNA]</scope>
</reference>
<dbReference type="Proteomes" id="UP000176527">
    <property type="component" value="Unassembled WGS sequence"/>
</dbReference>
<proteinExistence type="predicted"/>
<sequence>MIAKIIPAIFLLAGFFVLVQIAIPVINFKLWELANIEAKNILVSPISESNRVLGVSIQNTRDNFPALISFSKREFIPYTEFLISVPRLDIEEAKVLVESNNLSEGLVHLPGTALPGEKGNIFISGHSAIPIIYRGSKNYRAIFANLQRLEKGDIIKVSAGGDFTYKVLGIRVVDPKETSVTLPPDGVGRYISLMTCVPPGLNTKRLVVIGKMI</sequence>
<dbReference type="SUPFAM" id="SSF63817">
    <property type="entry name" value="Sortase"/>
    <property type="match status" value="1"/>
</dbReference>
<name>A0A1F5KCD0_9BACT</name>
<dbReference type="Gene3D" id="2.40.260.10">
    <property type="entry name" value="Sortase"/>
    <property type="match status" value="1"/>
</dbReference>
<dbReference type="EMBL" id="MFDE01000018">
    <property type="protein sequence ID" value="OGE38583.1"/>
    <property type="molecule type" value="Genomic_DNA"/>
</dbReference>